<dbReference type="InterPro" id="IPR051783">
    <property type="entry name" value="NAD(P)-dependent_oxidoreduct"/>
</dbReference>
<dbReference type="STRING" id="880070.Cycma_2506"/>
<dbReference type="GO" id="GO:0004029">
    <property type="term" value="F:aldehyde dehydrogenase (NAD+) activity"/>
    <property type="evidence" value="ECO:0007669"/>
    <property type="project" value="TreeGrafter"/>
</dbReference>
<dbReference type="eggNOG" id="COG0451">
    <property type="taxonomic scope" value="Bacteria"/>
</dbReference>
<dbReference type="Proteomes" id="UP000001635">
    <property type="component" value="Chromosome"/>
</dbReference>
<accession>G0IW25</accession>
<feature type="domain" description="6-phosphogluconate dehydrogenase NADP-binding" evidence="1">
    <location>
        <begin position="2"/>
        <end position="124"/>
    </location>
</feature>
<dbReference type="Pfam" id="PF03446">
    <property type="entry name" value="NAD_binding_2"/>
    <property type="match status" value="1"/>
</dbReference>
<dbReference type="HOGENOM" id="CLU_007383_11_1_10"/>
<gene>
    <name evidence="2" type="ordered locus">Cycma_2506</name>
</gene>
<dbReference type="OrthoDB" id="751203at2"/>
<evidence type="ECO:0000313" key="3">
    <source>
        <dbReference type="Proteomes" id="UP000001635"/>
    </source>
</evidence>
<protein>
    <submittedName>
        <fullName evidence="2">NAD-dependent epimerase/dehydratase</fullName>
    </submittedName>
</protein>
<proteinExistence type="predicted"/>
<dbReference type="InterPro" id="IPR006115">
    <property type="entry name" value="6PGDH_NADP-bd"/>
</dbReference>
<name>G0IW25_CYCMS</name>
<reference evidence="3" key="1">
    <citation type="submission" date="2011-07" db="EMBL/GenBank/DDBJ databases">
        <title>The complete genome of Cyclobacterium marinum DSM 745.</title>
        <authorList>
            <person name="Lucas S."/>
            <person name="Han J."/>
            <person name="Lapidus A."/>
            <person name="Bruce D."/>
            <person name="Goodwin L."/>
            <person name="Pitluck S."/>
            <person name="Peters L."/>
            <person name="Kyrpides N."/>
            <person name="Mavromatis K."/>
            <person name="Ivanova N."/>
            <person name="Ovchinnikova G."/>
            <person name="Chertkov O."/>
            <person name="Detter J.C."/>
            <person name="Tapia R."/>
            <person name="Han C."/>
            <person name="Land M."/>
            <person name="Hauser L."/>
            <person name="Markowitz V."/>
            <person name="Cheng J.-F."/>
            <person name="Hugenholtz P."/>
            <person name="Woyke T."/>
            <person name="Wu D."/>
            <person name="Tindall B."/>
            <person name="Schuetze A."/>
            <person name="Brambilla E."/>
            <person name="Klenk H.-P."/>
            <person name="Eisen J.A."/>
        </authorList>
    </citation>
    <scope>NUCLEOTIDE SEQUENCE [LARGE SCALE GENOMIC DNA]</scope>
    <source>
        <strain evidence="3">ATCC 25205 / DSM 745 / LMG 13164 / NCIMB 1802</strain>
    </source>
</reference>
<dbReference type="PANTHER" id="PTHR48079:SF6">
    <property type="entry name" value="NAD(P)-BINDING DOMAIN-CONTAINING PROTEIN-RELATED"/>
    <property type="match status" value="1"/>
</dbReference>
<organism evidence="2 3">
    <name type="scientific">Cyclobacterium marinum (strain ATCC 25205 / DSM 745 / LMG 13164 / NCIMB 1802)</name>
    <name type="common">Flectobacillus marinus</name>
    <dbReference type="NCBI Taxonomy" id="880070"/>
    <lineage>
        <taxon>Bacteria</taxon>
        <taxon>Pseudomonadati</taxon>
        <taxon>Bacteroidota</taxon>
        <taxon>Cytophagia</taxon>
        <taxon>Cytophagales</taxon>
        <taxon>Cyclobacteriaceae</taxon>
        <taxon>Cyclobacterium</taxon>
    </lineage>
</organism>
<sequence length="273" mass="30775">MKVSIIGMGWLGVPLAEALIKEGITVKGTTTNPEKKHALRKQGFDCEQLLLNPELADPVPKGVFDTDILFINIPPSTRSKPITYHPRQIEIVKGLAQAQEIKRIIYTSSTSVYPNKNQVATEAEPITSSNTGNPALLNAENLLWENKTYDLTVIRFGGLLGDDRIPGKYFSGKKNVPGHPPVNYIHRKDAISAVLWIIERNLWNETYNIVCPKHPAKKTVIEKNALDLGFAPPVNYENPEMQQWKEIAADKWCQTKFQFIYDNPLDFTYTSNE</sequence>
<dbReference type="InterPro" id="IPR036291">
    <property type="entry name" value="NAD(P)-bd_dom_sf"/>
</dbReference>
<dbReference type="AlphaFoldDB" id="G0IW25"/>
<evidence type="ECO:0000313" key="2">
    <source>
        <dbReference type="EMBL" id="AEL26245.1"/>
    </source>
</evidence>
<dbReference type="Gene3D" id="3.40.50.720">
    <property type="entry name" value="NAD(P)-binding Rossmann-like Domain"/>
    <property type="match status" value="1"/>
</dbReference>
<evidence type="ECO:0000259" key="1">
    <source>
        <dbReference type="Pfam" id="PF03446"/>
    </source>
</evidence>
<dbReference type="RefSeq" id="WP_014020538.1">
    <property type="nucleotide sequence ID" value="NC_015914.1"/>
</dbReference>
<dbReference type="GO" id="GO:0005737">
    <property type="term" value="C:cytoplasm"/>
    <property type="evidence" value="ECO:0007669"/>
    <property type="project" value="TreeGrafter"/>
</dbReference>
<dbReference type="SUPFAM" id="SSF51735">
    <property type="entry name" value="NAD(P)-binding Rossmann-fold domains"/>
    <property type="match status" value="1"/>
</dbReference>
<dbReference type="KEGG" id="cmr:Cycma_2506"/>
<dbReference type="GO" id="GO:0050661">
    <property type="term" value="F:NADP binding"/>
    <property type="evidence" value="ECO:0007669"/>
    <property type="project" value="InterPro"/>
</dbReference>
<dbReference type="PANTHER" id="PTHR48079">
    <property type="entry name" value="PROTEIN YEEZ"/>
    <property type="match status" value="1"/>
</dbReference>
<dbReference type="EMBL" id="CP002955">
    <property type="protein sequence ID" value="AEL26245.1"/>
    <property type="molecule type" value="Genomic_DNA"/>
</dbReference>
<keyword evidence="3" id="KW-1185">Reference proteome</keyword>